<evidence type="ECO:0000313" key="8">
    <source>
        <dbReference type="EMBL" id="PWN25298.1"/>
    </source>
</evidence>
<feature type="domain" description="DBF4-type" evidence="7">
    <location>
        <begin position="715"/>
        <end position="764"/>
    </location>
</feature>
<feature type="domain" description="BRCT" evidence="6">
    <location>
        <begin position="212"/>
        <end position="260"/>
    </location>
</feature>
<dbReference type="PANTHER" id="PTHR15375:SF26">
    <property type="entry name" value="PROTEIN CHIFFON"/>
    <property type="match status" value="1"/>
</dbReference>
<dbReference type="InterPro" id="IPR001357">
    <property type="entry name" value="BRCT_dom"/>
</dbReference>
<evidence type="ECO:0000256" key="1">
    <source>
        <dbReference type="ARBA" id="ARBA00022723"/>
    </source>
</evidence>
<feature type="compositionally biased region" description="Low complexity" evidence="5">
    <location>
        <begin position="660"/>
        <end position="670"/>
    </location>
</feature>
<dbReference type="Pfam" id="PF08630">
    <property type="entry name" value="Dfp1_Him1_M"/>
    <property type="match status" value="1"/>
</dbReference>
<keyword evidence="9" id="KW-1185">Reference proteome</keyword>
<dbReference type="GO" id="GO:0003676">
    <property type="term" value="F:nucleic acid binding"/>
    <property type="evidence" value="ECO:0007669"/>
    <property type="project" value="InterPro"/>
</dbReference>
<organism evidence="8 9">
    <name type="scientific">Jaminaea rosea</name>
    <dbReference type="NCBI Taxonomy" id="1569628"/>
    <lineage>
        <taxon>Eukaryota</taxon>
        <taxon>Fungi</taxon>
        <taxon>Dikarya</taxon>
        <taxon>Basidiomycota</taxon>
        <taxon>Ustilaginomycotina</taxon>
        <taxon>Exobasidiomycetes</taxon>
        <taxon>Microstromatales</taxon>
        <taxon>Microstromatales incertae sedis</taxon>
        <taxon>Jaminaea</taxon>
    </lineage>
</organism>
<accession>A0A316UKH3</accession>
<gene>
    <name evidence="8" type="ORF">BDZ90DRAFT_275888</name>
</gene>
<dbReference type="InterPro" id="IPR051590">
    <property type="entry name" value="Replication_Regulatory_Kinase"/>
</dbReference>
<dbReference type="GO" id="GO:0031431">
    <property type="term" value="C:Dbf4-dependent protein kinase complex"/>
    <property type="evidence" value="ECO:0007669"/>
    <property type="project" value="TreeGrafter"/>
</dbReference>
<feature type="region of interest" description="Disordered" evidence="5">
    <location>
        <begin position="652"/>
        <end position="682"/>
    </location>
</feature>
<keyword evidence="2 4" id="KW-0863">Zinc-finger</keyword>
<evidence type="ECO:0000256" key="3">
    <source>
        <dbReference type="ARBA" id="ARBA00022833"/>
    </source>
</evidence>
<dbReference type="InterPro" id="IPR036420">
    <property type="entry name" value="BRCT_dom_sf"/>
</dbReference>
<feature type="compositionally biased region" description="Basic and acidic residues" evidence="5">
    <location>
        <begin position="512"/>
        <end position="526"/>
    </location>
</feature>
<reference evidence="8 9" key="1">
    <citation type="journal article" date="2018" name="Mol. Biol. Evol.">
        <title>Broad Genomic Sampling Reveals a Smut Pathogenic Ancestry of the Fungal Clade Ustilaginomycotina.</title>
        <authorList>
            <person name="Kijpornyongpan T."/>
            <person name="Mondo S.J."/>
            <person name="Barry K."/>
            <person name="Sandor L."/>
            <person name="Lee J."/>
            <person name="Lipzen A."/>
            <person name="Pangilinan J."/>
            <person name="LaButti K."/>
            <person name="Hainaut M."/>
            <person name="Henrissat B."/>
            <person name="Grigoriev I.V."/>
            <person name="Spatafora J.W."/>
            <person name="Aime M.C."/>
        </authorList>
    </citation>
    <scope>NUCLEOTIDE SEQUENCE [LARGE SCALE GENOMIC DNA]</scope>
    <source>
        <strain evidence="8 9">MCA 5214</strain>
    </source>
</reference>
<evidence type="ECO:0000256" key="2">
    <source>
        <dbReference type="ARBA" id="ARBA00022771"/>
    </source>
</evidence>
<dbReference type="InterPro" id="IPR006572">
    <property type="entry name" value="Znf_DBF"/>
</dbReference>
<name>A0A316UKH3_9BASI</name>
<protein>
    <recommendedName>
        <fullName evidence="10">DBF4-type domain-containing protein</fullName>
    </recommendedName>
</protein>
<keyword evidence="1" id="KW-0479">Metal-binding</keyword>
<feature type="compositionally biased region" description="Low complexity" evidence="5">
    <location>
        <begin position="70"/>
        <end position="82"/>
    </location>
</feature>
<dbReference type="OrthoDB" id="21380at2759"/>
<dbReference type="GO" id="GO:0043539">
    <property type="term" value="F:protein serine/threonine kinase activator activity"/>
    <property type="evidence" value="ECO:0007669"/>
    <property type="project" value="TreeGrafter"/>
</dbReference>
<dbReference type="STRING" id="1569628.A0A316UKH3"/>
<dbReference type="Pfam" id="PF07535">
    <property type="entry name" value="zf-DBF"/>
    <property type="match status" value="1"/>
</dbReference>
<feature type="compositionally biased region" description="Basic and acidic residues" evidence="5">
    <location>
        <begin position="317"/>
        <end position="330"/>
    </location>
</feature>
<feature type="compositionally biased region" description="Low complexity" evidence="5">
    <location>
        <begin position="166"/>
        <end position="182"/>
    </location>
</feature>
<feature type="region of interest" description="Disordered" evidence="5">
    <location>
        <begin position="263"/>
        <end position="283"/>
    </location>
</feature>
<dbReference type="GO" id="GO:0008270">
    <property type="term" value="F:zinc ion binding"/>
    <property type="evidence" value="ECO:0007669"/>
    <property type="project" value="UniProtKB-KW"/>
</dbReference>
<feature type="compositionally biased region" description="Polar residues" evidence="5">
    <location>
        <begin position="50"/>
        <end position="62"/>
    </location>
</feature>
<dbReference type="Proteomes" id="UP000245884">
    <property type="component" value="Unassembled WGS sequence"/>
</dbReference>
<evidence type="ECO:0000256" key="5">
    <source>
        <dbReference type="SAM" id="MobiDB-lite"/>
    </source>
</evidence>
<evidence type="ECO:0000256" key="4">
    <source>
        <dbReference type="PROSITE-ProRule" id="PRU00600"/>
    </source>
</evidence>
<dbReference type="AlphaFoldDB" id="A0A316UKH3"/>
<feature type="compositionally biased region" description="Polar residues" evidence="5">
    <location>
        <begin position="609"/>
        <end position="618"/>
    </location>
</feature>
<dbReference type="EMBL" id="KZ819676">
    <property type="protein sequence ID" value="PWN25298.1"/>
    <property type="molecule type" value="Genomic_DNA"/>
</dbReference>
<feature type="compositionally biased region" description="Basic and acidic residues" evidence="5">
    <location>
        <begin position="94"/>
        <end position="105"/>
    </location>
</feature>
<dbReference type="PANTHER" id="PTHR15375">
    <property type="entry name" value="ACTIVATOR OF S-PHASE KINASE-RELATED"/>
    <property type="match status" value="1"/>
</dbReference>
<sequence length="878" mass="95191">MASRRQQPPNEAGLPASRSTAATTRIPLSVKNVQPRGTGDDVAEEAQLKPSATQQQQPTSRLASAKHIVASRSAAVAAAAASNIGLRTPQKRAIPREEVHPRNIVDEDDEASPPHPHKKSRSSKSEREGGESANTSQSISNELNQMNVDEEGPQPPQPQPRNNTEPTKTAATPSLAPTTTTTRIDKHSRLSAAERAAKDEHTRLTRNDWRKKYIAAFTKFAFYLDGFDDKSKEKMTIAIQRCGGRVEPFFDKSCSHVVANRKTPATATTTTAPSTSSSRLPSAVTRKVDATAAAAATAATGAATKRFSPSKKGLGRKNRETPLHSDRNPFEDTIPSMASNASDVVRKATDLGIKVWTLDKFWTTMNFLFGTDAASTGPSSATKQDLAKMLEHERIHGTSERDLSAPQSGYRYLDKRNDVFVLVGDATEEHHAIIFQQYAKPEDPNERPPWPKLYGEHEGRCPFTKYSRRKEREREQREAEDEARKKERQAALDRAKLEAATTPGPEPSRAYHRLDSLRREQSKDSLRASASPAPESRVFERGASPYQLASGNSVSVASNMTSAQYGSTASVAGSLYGSHGIIAGVSTPSFALQDKRVAQLGRRMVSAASPANTMTTPDGSHAMARSSSVPRATDPVAHGALVRQMLGMTNESQKVHHATHPAQPHAQAPPRQHPARPHAAAAAAAAAAAHAAAQAAAAEQEAAAAAAVAAAKKDKEKKAFYCENCRKGFNNFDRHISSAEHRRFATNDNNFANLDSLLARLIRPPAPWIHKPECEYILRHARGEDVIDDDEDGDEGCEDVGSIVGEDAAYAYDGAEQGEGEESYETHAGQSLEWNTSIEENEGHLTPGTSPGLQGDYDDGKRAEEDEYLDPYIVGEAL</sequence>
<dbReference type="SMART" id="SM00586">
    <property type="entry name" value="ZnF_DBF"/>
    <property type="match status" value="1"/>
</dbReference>
<feature type="region of interest" description="Disordered" evidence="5">
    <location>
        <begin position="608"/>
        <end position="632"/>
    </location>
</feature>
<evidence type="ECO:0000313" key="9">
    <source>
        <dbReference type="Proteomes" id="UP000245884"/>
    </source>
</evidence>
<dbReference type="GeneID" id="37030730"/>
<feature type="compositionally biased region" description="Polar residues" evidence="5">
    <location>
        <begin position="133"/>
        <end position="147"/>
    </location>
</feature>
<dbReference type="InterPro" id="IPR013939">
    <property type="entry name" value="Regulatory_Dfp1/Him1"/>
</dbReference>
<dbReference type="RefSeq" id="XP_025359910.1">
    <property type="nucleotide sequence ID" value="XM_025508907.1"/>
</dbReference>
<feature type="region of interest" description="Disordered" evidence="5">
    <location>
        <begin position="816"/>
        <end position="878"/>
    </location>
</feature>
<feature type="region of interest" description="Disordered" evidence="5">
    <location>
        <begin position="437"/>
        <end position="541"/>
    </location>
</feature>
<dbReference type="SUPFAM" id="SSF52113">
    <property type="entry name" value="BRCT domain"/>
    <property type="match status" value="1"/>
</dbReference>
<feature type="region of interest" description="Disordered" evidence="5">
    <location>
        <begin position="1"/>
        <end position="201"/>
    </location>
</feature>
<feature type="compositionally biased region" description="Basic and acidic residues" evidence="5">
    <location>
        <begin position="470"/>
        <end position="497"/>
    </location>
</feature>
<dbReference type="GO" id="GO:0010571">
    <property type="term" value="P:positive regulation of nuclear cell cycle DNA replication"/>
    <property type="evidence" value="ECO:0007669"/>
    <property type="project" value="TreeGrafter"/>
</dbReference>
<feature type="compositionally biased region" description="Low complexity" evidence="5">
    <location>
        <begin position="263"/>
        <end position="278"/>
    </location>
</feature>
<evidence type="ECO:0000259" key="7">
    <source>
        <dbReference type="PROSITE" id="PS51265"/>
    </source>
</evidence>
<keyword evidence="3" id="KW-0862">Zinc</keyword>
<dbReference type="InterPro" id="IPR038545">
    <property type="entry name" value="Znf_DBF_sf"/>
</dbReference>
<evidence type="ECO:0000259" key="6">
    <source>
        <dbReference type="PROSITE" id="PS50172"/>
    </source>
</evidence>
<feature type="region of interest" description="Disordered" evidence="5">
    <location>
        <begin position="301"/>
        <end position="335"/>
    </location>
</feature>
<dbReference type="GO" id="GO:1901987">
    <property type="term" value="P:regulation of cell cycle phase transition"/>
    <property type="evidence" value="ECO:0007669"/>
    <property type="project" value="TreeGrafter"/>
</dbReference>
<dbReference type="Gene3D" id="6.10.250.3410">
    <property type="entry name" value="DBF zinc finger"/>
    <property type="match status" value="1"/>
</dbReference>
<feature type="compositionally biased region" description="Polar residues" evidence="5">
    <location>
        <begin position="828"/>
        <end position="838"/>
    </location>
</feature>
<dbReference type="PROSITE" id="PS51265">
    <property type="entry name" value="ZF_DBF4"/>
    <property type="match status" value="1"/>
</dbReference>
<proteinExistence type="predicted"/>
<dbReference type="Gene3D" id="3.40.50.10190">
    <property type="entry name" value="BRCT domain"/>
    <property type="match status" value="1"/>
</dbReference>
<dbReference type="CDD" id="cd00027">
    <property type="entry name" value="BRCT"/>
    <property type="match status" value="1"/>
</dbReference>
<evidence type="ECO:0008006" key="10">
    <source>
        <dbReference type="Google" id="ProtNLM"/>
    </source>
</evidence>
<dbReference type="Pfam" id="PF00533">
    <property type="entry name" value="BRCT"/>
    <property type="match status" value="1"/>
</dbReference>
<dbReference type="FunFam" id="6.10.250.3410:FF:000001">
    <property type="entry name" value="Protein DBF4 homolog A"/>
    <property type="match status" value="1"/>
</dbReference>
<dbReference type="PROSITE" id="PS50172">
    <property type="entry name" value="BRCT"/>
    <property type="match status" value="1"/>
</dbReference>